<evidence type="ECO:0000313" key="2">
    <source>
        <dbReference type="EMBL" id="KAG0010265.1"/>
    </source>
</evidence>
<dbReference type="Gene3D" id="3.20.20.140">
    <property type="entry name" value="Metal-dependent hydrolases"/>
    <property type="match status" value="1"/>
</dbReference>
<organism evidence="2 3">
    <name type="scientific">Entomortierella chlamydospora</name>
    <dbReference type="NCBI Taxonomy" id="101097"/>
    <lineage>
        <taxon>Eukaryota</taxon>
        <taxon>Fungi</taxon>
        <taxon>Fungi incertae sedis</taxon>
        <taxon>Mucoromycota</taxon>
        <taxon>Mortierellomycotina</taxon>
        <taxon>Mortierellomycetes</taxon>
        <taxon>Mortierellales</taxon>
        <taxon>Mortierellaceae</taxon>
        <taxon>Entomortierella</taxon>
    </lineage>
</organism>
<dbReference type="PANTHER" id="PTHR42924">
    <property type="entry name" value="EXONUCLEASE"/>
    <property type="match status" value="1"/>
</dbReference>
<sequence>MNTSFGNDYDVLLDGHSHTTYSDGRMSPETLLKWHIANGYNAVIVSDHNTIDGGLAAQKIALEKYADMITVIPGMELSCCRLHMNLIGINETIDIAITKWPTDEQLKATIDRTHELGGLAIINHIPWSNTT</sequence>
<evidence type="ECO:0000259" key="1">
    <source>
        <dbReference type="SMART" id="SM00481"/>
    </source>
</evidence>
<dbReference type="GO" id="GO:0035312">
    <property type="term" value="F:5'-3' DNA exonuclease activity"/>
    <property type="evidence" value="ECO:0007669"/>
    <property type="project" value="TreeGrafter"/>
</dbReference>
<feature type="non-terminal residue" evidence="2">
    <location>
        <position position="1"/>
    </location>
</feature>
<proteinExistence type="predicted"/>
<dbReference type="InterPro" id="IPR052018">
    <property type="entry name" value="PHP_domain"/>
</dbReference>
<dbReference type="Pfam" id="PF02811">
    <property type="entry name" value="PHP"/>
    <property type="match status" value="1"/>
</dbReference>
<dbReference type="InterPro" id="IPR016195">
    <property type="entry name" value="Pol/histidinol_Pase-like"/>
</dbReference>
<dbReference type="InterPro" id="IPR004013">
    <property type="entry name" value="PHP_dom"/>
</dbReference>
<dbReference type="SMART" id="SM00481">
    <property type="entry name" value="POLIIIAc"/>
    <property type="match status" value="1"/>
</dbReference>
<reference evidence="2" key="1">
    <citation type="journal article" date="2020" name="Fungal Divers.">
        <title>Resolving the Mortierellaceae phylogeny through synthesis of multi-gene phylogenetics and phylogenomics.</title>
        <authorList>
            <person name="Vandepol N."/>
            <person name="Liber J."/>
            <person name="Desiro A."/>
            <person name="Na H."/>
            <person name="Kennedy M."/>
            <person name="Barry K."/>
            <person name="Grigoriev I.V."/>
            <person name="Miller A.N."/>
            <person name="O'Donnell K."/>
            <person name="Stajich J.E."/>
            <person name="Bonito G."/>
        </authorList>
    </citation>
    <scope>NUCLEOTIDE SEQUENCE</scope>
    <source>
        <strain evidence="2">NRRL 2769</strain>
    </source>
</reference>
<gene>
    <name evidence="2" type="ORF">BGZ80_001629</name>
</gene>
<keyword evidence="3" id="KW-1185">Reference proteome</keyword>
<dbReference type="InterPro" id="IPR003141">
    <property type="entry name" value="Pol/His_phosphatase_N"/>
</dbReference>
<protein>
    <recommendedName>
        <fullName evidence="1">Polymerase/histidinol phosphatase N-terminal domain-containing protein</fullName>
    </recommendedName>
</protein>
<feature type="domain" description="Polymerase/histidinol phosphatase N-terminal" evidence="1">
    <location>
        <begin position="13"/>
        <end position="81"/>
    </location>
</feature>
<dbReference type="Proteomes" id="UP000703661">
    <property type="component" value="Unassembled WGS sequence"/>
</dbReference>
<evidence type="ECO:0000313" key="3">
    <source>
        <dbReference type="Proteomes" id="UP000703661"/>
    </source>
</evidence>
<dbReference type="AlphaFoldDB" id="A0A9P6MQJ5"/>
<dbReference type="SUPFAM" id="SSF89550">
    <property type="entry name" value="PHP domain-like"/>
    <property type="match status" value="1"/>
</dbReference>
<accession>A0A9P6MQJ5</accession>
<name>A0A9P6MQJ5_9FUNG</name>
<dbReference type="EMBL" id="JAAAID010001377">
    <property type="protein sequence ID" value="KAG0010265.1"/>
    <property type="molecule type" value="Genomic_DNA"/>
</dbReference>
<comment type="caution">
    <text evidence="2">The sequence shown here is derived from an EMBL/GenBank/DDBJ whole genome shotgun (WGS) entry which is preliminary data.</text>
</comment>
<dbReference type="PANTHER" id="PTHR42924:SF3">
    <property type="entry name" value="POLYMERASE_HISTIDINOL PHOSPHATASE N-TERMINAL DOMAIN-CONTAINING PROTEIN"/>
    <property type="match status" value="1"/>
</dbReference>
<dbReference type="GO" id="GO:0004534">
    <property type="term" value="F:5'-3' RNA exonuclease activity"/>
    <property type="evidence" value="ECO:0007669"/>
    <property type="project" value="TreeGrafter"/>
</dbReference>